<dbReference type="EMBL" id="SOBT01000009">
    <property type="protein sequence ID" value="TDU28610.1"/>
    <property type="molecule type" value="Genomic_DNA"/>
</dbReference>
<feature type="domain" description="Ketoreductase" evidence="4">
    <location>
        <begin position="6"/>
        <end position="199"/>
    </location>
</feature>
<dbReference type="PRINTS" id="PR00081">
    <property type="entry name" value="GDHRDH"/>
</dbReference>
<dbReference type="InterPro" id="IPR020904">
    <property type="entry name" value="Sc_DH/Rdtase_CS"/>
</dbReference>
<keyword evidence="6" id="KW-1185">Reference proteome</keyword>
<comment type="caution">
    <text evidence="5">The sequence shown here is derived from an EMBL/GenBank/DDBJ whole genome shotgun (WGS) entry which is preliminary data.</text>
</comment>
<dbReference type="PANTHER" id="PTHR44196:SF1">
    <property type="entry name" value="DEHYDROGENASE_REDUCTASE SDR FAMILY MEMBER 7B"/>
    <property type="match status" value="1"/>
</dbReference>
<gene>
    <name evidence="5" type="ORF">DFR24_2985</name>
</gene>
<evidence type="ECO:0000259" key="4">
    <source>
        <dbReference type="SMART" id="SM00822"/>
    </source>
</evidence>
<dbReference type="SMART" id="SM00822">
    <property type="entry name" value="PKS_KR"/>
    <property type="match status" value="1"/>
</dbReference>
<evidence type="ECO:0000256" key="2">
    <source>
        <dbReference type="ARBA" id="ARBA00023002"/>
    </source>
</evidence>
<dbReference type="InterPro" id="IPR057326">
    <property type="entry name" value="KR_dom"/>
</dbReference>
<dbReference type="PANTHER" id="PTHR44196">
    <property type="entry name" value="DEHYDROGENASE/REDUCTASE SDR FAMILY MEMBER 7B"/>
    <property type="match status" value="1"/>
</dbReference>
<dbReference type="GO" id="GO:0016491">
    <property type="term" value="F:oxidoreductase activity"/>
    <property type="evidence" value="ECO:0007669"/>
    <property type="project" value="UniProtKB-KW"/>
</dbReference>
<dbReference type="SUPFAM" id="SSF51735">
    <property type="entry name" value="NAD(P)-binding Rossmann-fold domains"/>
    <property type="match status" value="1"/>
</dbReference>
<evidence type="ECO:0000256" key="3">
    <source>
        <dbReference type="RuleBase" id="RU000363"/>
    </source>
</evidence>
<sequence length="270" mass="29753">MQLAHRRCLLTGASGGIGRAVARELSRRNVDLVLSGRDERALVELATELRLAGGRVDVICGDLLSPSGPRDIVAHTLACDPILDMVVNCAGAIHFGNFETAPDDALDRIWRTNVLAPMRLTQAVLPALRRRREALIVNIGSIFGSIGFPCFATYSASKFALRGFSEALRRELDGSGVQLLYFAPRYTRTAFNAGAVERMARAVKMHEDSPESVALQLAQAIEQRAKERYLGWPEKFFVRFNSLFPRLVDGALIKQAAQMRPYALQSLPES</sequence>
<dbReference type="OrthoDB" id="7301144at2"/>
<dbReference type="Proteomes" id="UP000295341">
    <property type="component" value="Unassembled WGS sequence"/>
</dbReference>
<evidence type="ECO:0000256" key="1">
    <source>
        <dbReference type="ARBA" id="ARBA00006484"/>
    </source>
</evidence>
<dbReference type="GO" id="GO:0016020">
    <property type="term" value="C:membrane"/>
    <property type="evidence" value="ECO:0007669"/>
    <property type="project" value="TreeGrafter"/>
</dbReference>
<dbReference type="InterPro" id="IPR036291">
    <property type="entry name" value="NAD(P)-bd_dom_sf"/>
</dbReference>
<dbReference type="CDD" id="cd05233">
    <property type="entry name" value="SDR_c"/>
    <property type="match status" value="1"/>
</dbReference>
<proteinExistence type="inferred from homology"/>
<comment type="similarity">
    <text evidence="1 3">Belongs to the short-chain dehydrogenases/reductases (SDR) family.</text>
</comment>
<accession>A0A4S3K9F6</accession>
<organism evidence="5 6">
    <name type="scientific">Panacagrimonas perspica</name>
    <dbReference type="NCBI Taxonomy" id="381431"/>
    <lineage>
        <taxon>Bacteria</taxon>
        <taxon>Pseudomonadati</taxon>
        <taxon>Pseudomonadota</taxon>
        <taxon>Gammaproteobacteria</taxon>
        <taxon>Nevskiales</taxon>
        <taxon>Nevskiaceae</taxon>
        <taxon>Panacagrimonas</taxon>
    </lineage>
</organism>
<dbReference type="AlphaFoldDB" id="A0A4S3K9F6"/>
<dbReference type="PROSITE" id="PS00061">
    <property type="entry name" value="ADH_SHORT"/>
    <property type="match status" value="1"/>
</dbReference>
<dbReference type="RefSeq" id="WP_133882146.1">
    <property type="nucleotide sequence ID" value="NZ_MWIN01000002.1"/>
</dbReference>
<keyword evidence="2" id="KW-0560">Oxidoreductase</keyword>
<evidence type="ECO:0000313" key="6">
    <source>
        <dbReference type="Proteomes" id="UP000295341"/>
    </source>
</evidence>
<dbReference type="NCBIfam" id="NF006565">
    <property type="entry name" value="PRK09072.1"/>
    <property type="match status" value="1"/>
</dbReference>
<reference evidence="5 6" key="1">
    <citation type="submission" date="2019-03" db="EMBL/GenBank/DDBJ databases">
        <title>Genomic Encyclopedia of Type Strains, Phase IV (KMG-IV): sequencing the most valuable type-strain genomes for metagenomic binning, comparative biology and taxonomic classification.</title>
        <authorList>
            <person name="Goeker M."/>
        </authorList>
    </citation>
    <scope>NUCLEOTIDE SEQUENCE [LARGE SCALE GENOMIC DNA]</scope>
    <source>
        <strain evidence="5 6">DSM 26377</strain>
    </source>
</reference>
<dbReference type="Pfam" id="PF00106">
    <property type="entry name" value="adh_short"/>
    <property type="match status" value="1"/>
</dbReference>
<dbReference type="PRINTS" id="PR00080">
    <property type="entry name" value="SDRFAMILY"/>
</dbReference>
<dbReference type="Gene3D" id="3.40.50.720">
    <property type="entry name" value="NAD(P)-binding Rossmann-like Domain"/>
    <property type="match status" value="1"/>
</dbReference>
<protein>
    <submittedName>
        <fullName evidence="5">Short-subunit dehydrogenase</fullName>
    </submittedName>
</protein>
<evidence type="ECO:0000313" key="5">
    <source>
        <dbReference type="EMBL" id="TDU28610.1"/>
    </source>
</evidence>
<dbReference type="InterPro" id="IPR002347">
    <property type="entry name" value="SDR_fam"/>
</dbReference>
<name>A0A4S3K9F6_9GAMM</name>